<evidence type="ECO:0000313" key="2">
    <source>
        <dbReference type="Proteomes" id="UP000681967"/>
    </source>
</evidence>
<name>A0A8S2RPH0_9BILA</name>
<gene>
    <name evidence="1" type="ORF">BYL167_LOCUS22705</name>
</gene>
<accession>A0A8S2RPH0</accession>
<reference evidence="1" key="1">
    <citation type="submission" date="2021-02" db="EMBL/GenBank/DDBJ databases">
        <authorList>
            <person name="Nowell W R."/>
        </authorList>
    </citation>
    <scope>NUCLEOTIDE SEQUENCE</scope>
</reference>
<feature type="non-terminal residue" evidence="1">
    <location>
        <position position="1"/>
    </location>
</feature>
<organism evidence="1 2">
    <name type="scientific">Rotaria magnacalcarata</name>
    <dbReference type="NCBI Taxonomy" id="392030"/>
    <lineage>
        <taxon>Eukaryota</taxon>
        <taxon>Metazoa</taxon>
        <taxon>Spiralia</taxon>
        <taxon>Gnathifera</taxon>
        <taxon>Rotifera</taxon>
        <taxon>Eurotatoria</taxon>
        <taxon>Bdelloidea</taxon>
        <taxon>Philodinida</taxon>
        <taxon>Philodinidae</taxon>
        <taxon>Rotaria</taxon>
    </lineage>
</organism>
<dbReference type="Proteomes" id="UP000681967">
    <property type="component" value="Unassembled WGS sequence"/>
</dbReference>
<sequence length="70" mass="8016">DHQLSKALVRLLIKLSSKISNHAPLLRKIAMDIHGQCEDVSEDTQFIHQPYFAIINEKTHMVILNNILIV</sequence>
<proteinExistence type="predicted"/>
<dbReference type="EMBL" id="CAJOBH010013963">
    <property type="protein sequence ID" value="CAF4178352.1"/>
    <property type="molecule type" value="Genomic_DNA"/>
</dbReference>
<protein>
    <submittedName>
        <fullName evidence="1">Uncharacterized protein</fullName>
    </submittedName>
</protein>
<dbReference type="AlphaFoldDB" id="A0A8S2RPH0"/>
<feature type="non-terminal residue" evidence="1">
    <location>
        <position position="70"/>
    </location>
</feature>
<evidence type="ECO:0000313" key="1">
    <source>
        <dbReference type="EMBL" id="CAF4178352.1"/>
    </source>
</evidence>
<comment type="caution">
    <text evidence="1">The sequence shown here is derived from an EMBL/GenBank/DDBJ whole genome shotgun (WGS) entry which is preliminary data.</text>
</comment>